<accession>A0A2N0TQZ3</accession>
<dbReference type="Gene3D" id="1.10.150.130">
    <property type="match status" value="1"/>
</dbReference>
<proteinExistence type="inferred from homology"/>
<evidence type="ECO:0000313" key="6">
    <source>
        <dbReference type="EMBL" id="PKD17155.1"/>
    </source>
</evidence>
<protein>
    <submittedName>
        <fullName evidence="6">Integrase</fullName>
    </submittedName>
</protein>
<evidence type="ECO:0000256" key="2">
    <source>
        <dbReference type="ARBA" id="ARBA00023125"/>
    </source>
</evidence>
<dbReference type="STRING" id="447422.SAMN05660903_01405"/>
<evidence type="ECO:0000256" key="3">
    <source>
        <dbReference type="ARBA" id="ARBA00023172"/>
    </source>
</evidence>
<reference evidence="6 7" key="1">
    <citation type="submission" date="2015-10" db="EMBL/GenBank/DDBJ databases">
        <title>Draft genome sequence of Salegentibacter salinarum KCTC 12975.</title>
        <authorList>
            <person name="Lin W."/>
            <person name="Zheng Q."/>
        </authorList>
    </citation>
    <scope>NUCLEOTIDE SEQUENCE [LARGE SCALE GENOMIC DNA]</scope>
    <source>
        <strain evidence="6 7">KCTC 12975</strain>
    </source>
</reference>
<dbReference type="PANTHER" id="PTHR30349:SF64">
    <property type="entry name" value="PROPHAGE INTEGRASE INTD-RELATED"/>
    <property type="match status" value="1"/>
</dbReference>
<keyword evidence="3" id="KW-0233">DNA recombination</keyword>
<dbReference type="InterPro" id="IPR011010">
    <property type="entry name" value="DNA_brk_join_enz"/>
</dbReference>
<evidence type="ECO:0000259" key="5">
    <source>
        <dbReference type="PROSITE" id="PS51898"/>
    </source>
</evidence>
<evidence type="ECO:0000313" key="7">
    <source>
        <dbReference type="Proteomes" id="UP000232673"/>
    </source>
</evidence>
<dbReference type="InterPro" id="IPR010998">
    <property type="entry name" value="Integrase_recombinase_N"/>
</dbReference>
<dbReference type="InterPro" id="IPR035386">
    <property type="entry name" value="Arm-DNA-bind_5"/>
</dbReference>
<dbReference type="PANTHER" id="PTHR30349">
    <property type="entry name" value="PHAGE INTEGRASE-RELATED"/>
    <property type="match status" value="1"/>
</dbReference>
<dbReference type="EMBL" id="LKTS01000044">
    <property type="protein sequence ID" value="PKD17155.1"/>
    <property type="molecule type" value="Genomic_DNA"/>
</dbReference>
<feature type="region of interest" description="Disordered" evidence="4">
    <location>
        <begin position="401"/>
        <end position="423"/>
    </location>
</feature>
<dbReference type="OrthoDB" id="1098628at2"/>
<dbReference type="Proteomes" id="UP000232673">
    <property type="component" value="Unassembled WGS sequence"/>
</dbReference>
<dbReference type="Gene3D" id="1.10.443.10">
    <property type="entry name" value="Intergrase catalytic core"/>
    <property type="match status" value="1"/>
</dbReference>
<dbReference type="SUPFAM" id="SSF56349">
    <property type="entry name" value="DNA breaking-rejoining enzymes"/>
    <property type="match status" value="1"/>
</dbReference>
<dbReference type="GO" id="GO:0003677">
    <property type="term" value="F:DNA binding"/>
    <property type="evidence" value="ECO:0007669"/>
    <property type="project" value="UniProtKB-KW"/>
</dbReference>
<sequence>MPDFTTFSVLFFTRKLNRNKKELSIYARITVNGKCAEMSLKRKTSVNEWDSSKGRLKGTSPRIKTLNSYLDQVYSKLLDTQKRILDKDNLITADKVKASYLGLDEEHKTLKDIIEYHSQTMKGVLKWGTLKNYNTTAKYLDEFLKKKKKTNDVYLKQIDYQFITEFEMFLRNYRAKKERKTCGTNGTMKHLERFKKMINLAIKLEWLEKSPFQNYKMKFEKNERQFLSERELKMVEETYFKSESLERVKDMFLFSCYTGLTYGELKELNKDHIVKGMDGKNWIYTKREKTNEPVKAPLLYKADIILKKYREKRFDLFSKYLFPVRSNQKMNQYVKEVMKASKVRKHITFHSARHTFATTVTLSNGVPIETVSKLLGHTKLSTTQIYARVLEHKVSGDITALEKRMTKKERKRSDSSNGTNESD</sequence>
<dbReference type="GO" id="GO:0015074">
    <property type="term" value="P:DNA integration"/>
    <property type="evidence" value="ECO:0007669"/>
    <property type="project" value="InterPro"/>
</dbReference>
<keyword evidence="7" id="KW-1185">Reference proteome</keyword>
<dbReference type="AlphaFoldDB" id="A0A2N0TQZ3"/>
<dbReference type="RefSeq" id="WP_079712510.1">
    <property type="nucleotide sequence ID" value="NZ_FUZC01000004.1"/>
</dbReference>
<evidence type="ECO:0000256" key="1">
    <source>
        <dbReference type="ARBA" id="ARBA00008857"/>
    </source>
</evidence>
<dbReference type="InterPro" id="IPR013762">
    <property type="entry name" value="Integrase-like_cat_sf"/>
</dbReference>
<gene>
    <name evidence="6" type="ORF">APR41_06895</name>
</gene>
<comment type="caution">
    <text evidence="6">The sequence shown here is derived from an EMBL/GenBank/DDBJ whole genome shotgun (WGS) entry which is preliminary data.</text>
</comment>
<keyword evidence="2" id="KW-0238">DNA-binding</keyword>
<dbReference type="InterPro" id="IPR050090">
    <property type="entry name" value="Tyrosine_recombinase_XerCD"/>
</dbReference>
<feature type="domain" description="Tyr recombinase" evidence="5">
    <location>
        <begin position="221"/>
        <end position="403"/>
    </location>
</feature>
<evidence type="ECO:0000256" key="4">
    <source>
        <dbReference type="SAM" id="MobiDB-lite"/>
    </source>
</evidence>
<dbReference type="PROSITE" id="PS51898">
    <property type="entry name" value="TYR_RECOMBINASE"/>
    <property type="match status" value="1"/>
</dbReference>
<dbReference type="InterPro" id="IPR002104">
    <property type="entry name" value="Integrase_catalytic"/>
</dbReference>
<dbReference type="Pfam" id="PF13102">
    <property type="entry name" value="Phage_int_SAM_5"/>
    <property type="match status" value="1"/>
</dbReference>
<dbReference type="CDD" id="cd01185">
    <property type="entry name" value="INTN1_C_like"/>
    <property type="match status" value="1"/>
</dbReference>
<name>A0A2N0TQZ3_9FLAO</name>
<dbReference type="Pfam" id="PF17293">
    <property type="entry name" value="Arm-DNA-bind_5"/>
    <property type="match status" value="1"/>
</dbReference>
<dbReference type="GO" id="GO:0006310">
    <property type="term" value="P:DNA recombination"/>
    <property type="evidence" value="ECO:0007669"/>
    <property type="project" value="UniProtKB-KW"/>
</dbReference>
<dbReference type="Pfam" id="PF00589">
    <property type="entry name" value="Phage_integrase"/>
    <property type="match status" value="1"/>
</dbReference>
<organism evidence="6 7">
    <name type="scientific">Salegentibacter salinarum</name>
    <dbReference type="NCBI Taxonomy" id="447422"/>
    <lineage>
        <taxon>Bacteria</taxon>
        <taxon>Pseudomonadati</taxon>
        <taxon>Bacteroidota</taxon>
        <taxon>Flavobacteriia</taxon>
        <taxon>Flavobacteriales</taxon>
        <taxon>Flavobacteriaceae</taxon>
        <taxon>Salegentibacter</taxon>
    </lineage>
</organism>
<dbReference type="InterPro" id="IPR025269">
    <property type="entry name" value="SAM-like_dom"/>
</dbReference>
<comment type="similarity">
    <text evidence="1">Belongs to the 'phage' integrase family.</text>
</comment>